<evidence type="ECO:0000313" key="2">
    <source>
        <dbReference type="Proteomes" id="UP001549076"/>
    </source>
</evidence>
<name>A0ABV2MVZ8_9HYPH</name>
<keyword evidence="2" id="KW-1185">Reference proteome</keyword>
<evidence type="ECO:0000313" key="1">
    <source>
        <dbReference type="EMBL" id="MET3790978.1"/>
    </source>
</evidence>
<organism evidence="1 2">
    <name type="scientific">Aquamicrobium terrae</name>
    <dbReference type="NCBI Taxonomy" id="1324945"/>
    <lineage>
        <taxon>Bacteria</taxon>
        <taxon>Pseudomonadati</taxon>
        <taxon>Pseudomonadota</taxon>
        <taxon>Alphaproteobacteria</taxon>
        <taxon>Hyphomicrobiales</taxon>
        <taxon>Phyllobacteriaceae</taxon>
        <taxon>Aquamicrobium</taxon>
    </lineage>
</organism>
<gene>
    <name evidence="1" type="ORF">ABID37_001181</name>
</gene>
<comment type="caution">
    <text evidence="1">The sequence shown here is derived from an EMBL/GenBank/DDBJ whole genome shotgun (WGS) entry which is preliminary data.</text>
</comment>
<sequence length="189" mass="21668">MSLDLVEIVTALDKDEDVHLARIIVLLKAFSQPDAPAAIEGITKLAKLDFLLRYPSCLEKALIARGVSTKNIPVDDFERLTIEARMIRYRYGPWDHRYRRFLNILVARRLAVVRTDGRTIHIDLTPQGGDLAEKLIESPGFSRVYERAVLLRKHLNLKARALMEFIYEQFPELTSLEFNEGITFTGDAR</sequence>
<dbReference type="RefSeq" id="WP_354193234.1">
    <property type="nucleotide sequence ID" value="NZ_JBEPML010000003.1"/>
</dbReference>
<dbReference type="Proteomes" id="UP001549076">
    <property type="component" value="Unassembled WGS sequence"/>
</dbReference>
<proteinExistence type="predicted"/>
<reference evidence="1 2" key="1">
    <citation type="submission" date="2024-06" db="EMBL/GenBank/DDBJ databases">
        <title>Genomic Encyclopedia of Type Strains, Phase IV (KMG-IV): sequencing the most valuable type-strain genomes for metagenomic binning, comparative biology and taxonomic classification.</title>
        <authorList>
            <person name="Goeker M."/>
        </authorList>
    </citation>
    <scope>NUCLEOTIDE SEQUENCE [LARGE SCALE GENOMIC DNA]</scope>
    <source>
        <strain evidence="1 2">DSM 27865</strain>
    </source>
</reference>
<protein>
    <submittedName>
        <fullName evidence="1">Uncharacterized protein</fullName>
    </submittedName>
</protein>
<accession>A0ABV2MVZ8</accession>
<dbReference type="EMBL" id="JBEPML010000003">
    <property type="protein sequence ID" value="MET3790978.1"/>
    <property type="molecule type" value="Genomic_DNA"/>
</dbReference>